<reference evidence="3" key="1">
    <citation type="submission" date="2025-08" db="UniProtKB">
        <authorList>
            <consortium name="RefSeq"/>
        </authorList>
    </citation>
    <scope>IDENTIFICATION</scope>
    <source>
        <strain evidence="3">Quisiro</strain>
        <tissue evidence="3">Liver</tissue>
    </source>
</reference>
<dbReference type="InterPro" id="IPR009079">
    <property type="entry name" value="4_helix_cytokine-like_core"/>
</dbReference>
<dbReference type="PANTHER" id="PTHR10511:SF2">
    <property type="entry name" value="GRANULOCYTE COLONY-STIMULATING FACTOR"/>
    <property type="match status" value="1"/>
</dbReference>
<dbReference type="PANTHER" id="PTHR10511">
    <property type="entry name" value="GRANULOCYTE COLONY-STIMULATING FACTOR"/>
    <property type="match status" value="1"/>
</dbReference>
<keyword evidence="2" id="KW-1185">Reference proteome</keyword>
<evidence type="ECO:0000313" key="2">
    <source>
        <dbReference type="Proteomes" id="UP000192220"/>
    </source>
</evidence>
<dbReference type="SUPFAM" id="SSF47266">
    <property type="entry name" value="4-helical cytokines"/>
    <property type="match status" value="1"/>
</dbReference>
<dbReference type="Gene3D" id="1.20.1250.10">
    <property type="match status" value="1"/>
</dbReference>
<dbReference type="Proteomes" id="UP000192220">
    <property type="component" value="Unplaced"/>
</dbReference>
<evidence type="ECO:0000313" key="3">
    <source>
        <dbReference type="RefSeq" id="XP_013878618.1"/>
    </source>
</evidence>
<gene>
    <name evidence="3" type="primary">LOC106528090</name>
</gene>
<dbReference type="InParanoid" id="A0A2I4CF57"/>
<dbReference type="AlphaFoldDB" id="A0A2I4CF57"/>
<dbReference type="KEGG" id="alim:106528090"/>
<dbReference type="GO" id="GO:0005125">
    <property type="term" value="F:cytokine activity"/>
    <property type="evidence" value="ECO:0007669"/>
    <property type="project" value="InterPro"/>
</dbReference>
<evidence type="ECO:0000256" key="1">
    <source>
        <dbReference type="SAM" id="SignalP"/>
    </source>
</evidence>
<accession>A0A2I4CF57</accession>
<dbReference type="InterPro" id="IPR040117">
    <property type="entry name" value="GCSF/MGF"/>
</dbReference>
<dbReference type="RefSeq" id="XP_013878618.1">
    <property type="nucleotide sequence ID" value="XM_014023164.1"/>
</dbReference>
<keyword evidence="1" id="KW-0732">Signal</keyword>
<dbReference type="GO" id="GO:0045639">
    <property type="term" value="P:positive regulation of myeloid cell differentiation"/>
    <property type="evidence" value="ECO:0007669"/>
    <property type="project" value="InterPro"/>
</dbReference>
<protein>
    <submittedName>
        <fullName evidence="3">Uncharacterized protein LOC106528090</fullName>
    </submittedName>
</protein>
<dbReference type="OrthoDB" id="8841348at2759"/>
<dbReference type="GeneID" id="106528090"/>
<feature type="signal peptide" evidence="1">
    <location>
        <begin position="1"/>
        <end position="21"/>
    </location>
</feature>
<proteinExistence type="predicted"/>
<organism evidence="2 3">
    <name type="scientific">Austrofundulus limnaeus</name>
    <name type="common">Annual killifish</name>
    <dbReference type="NCBI Taxonomy" id="52670"/>
    <lineage>
        <taxon>Eukaryota</taxon>
        <taxon>Metazoa</taxon>
        <taxon>Chordata</taxon>
        <taxon>Craniata</taxon>
        <taxon>Vertebrata</taxon>
        <taxon>Euteleostomi</taxon>
        <taxon>Actinopterygii</taxon>
        <taxon>Neopterygii</taxon>
        <taxon>Teleostei</taxon>
        <taxon>Neoteleostei</taxon>
        <taxon>Acanthomorphata</taxon>
        <taxon>Ovalentaria</taxon>
        <taxon>Atherinomorphae</taxon>
        <taxon>Cyprinodontiformes</taxon>
        <taxon>Rivulidae</taxon>
        <taxon>Austrofundulus</taxon>
    </lineage>
</organism>
<dbReference type="STRING" id="52670.A0A2I4CF57"/>
<sequence length="205" mass="22276">MDTWAAVFLLSHFLFTSSVQSAPTPSLPPAFQETAVRANALVEKILKILPAAHSATISIQGLSLDSSTQTSNLHLMEPSLGVPASPFLKQPSAHFTLDMCVSRMLAGVQMYQDLLEVLSTSLSGLEDLRSDLRDLLTHINKMKEVAQLEGDGSDQNPSLDLVSGLKDSYRVQVAAHLTLTQLRSFCHDLIRTFRVLPSYGAAGAR</sequence>
<feature type="chain" id="PRO_5014144987" evidence="1">
    <location>
        <begin position="22"/>
        <end position="205"/>
    </location>
</feature>
<name>A0A2I4CF57_AUSLI</name>